<reference evidence="2 3" key="1">
    <citation type="journal article" date="2016" name="Nat. Commun.">
        <title>Thousands of microbial genomes shed light on interconnected biogeochemical processes in an aquifer system.</title>
        <authorList>
            <person name="Anantharaman K."/>
            <person name="Brown C.T."/>
            <person name="Hug L.A."/>
            <person name="Sharon I."/>
            <person name="Castelle C.J."/>
            <person name="Probst A.J."/>
            <person name="Thomas B.C."/>
            <person name="Singh A."/>
            <person name="Wilkins M.J."/>
            <person name="Karaoz U."/>
            <person name="Brodie E.L."/>
            <person name="Williams K.H."/>
            <person name="Hubbard S.S."/>
            <person name="Banfield J.F."/>
        </authorList>
    </citation>
    <scope>NUCLEOTIDE SEQUENCE [LARGE SCALE GENOMIC DNA]</scope>
</reference>
<accession>A0A1F8GYY4</accession>
<organism evidence="2 3">
    <name type="scientific">Candidatus Yanofskybacteria bacterium RIFCSPLOWO2_02_FULL_43_10b</name>
    <dbReference type="NCBI Taxonomy" id="1802704"/>
    <lineage>
        <taxon>Bacteria</taxon>
        <taxon>Candidatus Yanofskyibacteriota</taxon>
    </lineage>
</organism>
<dbReference type="Gene3D" id="3.30.70.1290">
    <property type="entry name" value="Transposase IS200-like"/>
    <property type="match status" value="1"/>
</dbReference>
<evidence type="ECO:0000313" key="3">
    <source>
        <dbReference type="Proteomes" id="UP000177676"/>
    </source>
</evidence>
<dbReference type="AlphaFoldDB" id="A0A1F8GYY4"/>
<dbReference type="PANTHER" id="PTHR34322">
    <property type="entry name" value="TRANSPOSASE, Y1_TNP DOMAIN-CONTAINING"/>
    <property type="match status" value="1"/>
</dbReference>
<sequence>MDFFHTLNRGVDKRNIFLDDKDRFRFVHDLYEFNDQNRVFDVGYRANKSLDIASQDMKKKRKLLVDIHCFCLMGNHYHLLLSPRVENGISRFMKKLNMGYAKYFNQKYKRKGALFEGRYKSVAINTESHFIHIPYYIHLNPLDFVSPDWRNRTIKNSKAAIEFLENYRWSSFLDYLGRKNFPSITNRSFLLKFFKGTGNHRVEVLNWIKGMDFNSIKNLALEQE</sequence>
<dbReference type="InterPro" id="IPR002686">
    <property type="entry name" value="Transposase_17"/>
</dbReference>
<dbReference type="InterPro" id="IPR036515">
    <property type="entry name" value="Transposase_17_sf"/>
</dbReference>
<dbReference type="SMART" id="SM01321">
    <property type="entry name" value="Y1_Tnp"/>
    <property type="match status" value="1"/>
</dbReference>
<evidence type="ECO:0000259" key="1">
    <source>
        <dbReference type="SMART" id="SM01321"/>
    </source>
</evidence>
<gene>
    <name evidence="2" type="ORF">A3I92_02345</name>
</gene>
<dbReference type="GO" id="GO:0003677">
    <property type="term" value="F:DNA binding"/>
    <property type="evidence" value="ECO:0007669"/>
    <property type="project" value="InterPro"/>
</dbReference>
<dbReference type="GO" id="GO:0004803">
    <property type="term" value="F:transposase activity"/>
    <property type="evidence" value="ECO:0007669"/>
    <property type="project" value="InterPro"/>
</dbReference>
<name>A0A1F8GYY4_9BACT</name>
<dbReference type="GO" id="GO:0006313">
    <property type="term" value="P:DNA transposition"/>
    <property type="evidence" value="ECO:0007669"/>
    <property type="project" value="InterPro"/>
</dbReference>
<dbReference type="Proteomes" id="UP000177676">
    <property type="component" value="Unassembled WGS sequence"/>
</dbReference>
<dbReference type="PANTHER" id="PTHR34322:SF2">
    <property type="entry name" value="TRANSPOSASE IS200-LIKE DOMAIN-CONTAINING PROTEIN"/>
    <property type="match status" value="1"/>
</dbReference>
<protein>
    <recommendedName>
        <fullName evidence="1">Transposase IS200-like domain-containing protein</fullName>
    </recommendedName>
</protein>
<dbReference type="EMBL" id="MGKS01000049">
    <property type="protein sequence ID" value="OGN30617.1"/>
    <property type="molecule type" value="Genomic_DNA"/>
</dbReference>
<dbReference type="SUPFAM" id="SSF143422">
    <property type="entry name" value="Transposase IS200-like"/>
    <property type="match status" value="1"/>
</dbReference>
<proteinExistence type="predicted"/>
<feature type="domain" description="Transposase IS200-like" evidence="1">
    <location>
        <begin position="5"/>
        <end position="140"/>
    </location>
</feature>
<evidence type="ECO:0000313" key="2">
    <source>
        <dbReference type="EMBL" id="OGN30617.1"/>
    </source>
</evidence>
<comment type="caution">
    <text evidence="2">The sequence shown here is derived from an EMBL/GenBank/DDBJ whole genome shotgun (WGS) entry which is preliminary data.</text>
</comment>
<dbReference type="Pfam" id="PF01797">
    <property type="entry name" value="Y1_Tnp"/>
    <property type="match status" value="1"/>
</dbReference>